<reference evidence="1 2" key="1">
    <citation type="journal article" date="2022" name="DNA Res.">
        <title>Chromosomal-level genome assembly of the orchid tree Bauhinia variegata (Leguminosae; Cercidoideae) supports the allotetraploid origin hypothesis of Bauhinia.</title>
        <authorList>
            <person name="Zhong Y."/>
            <person name="Chen Y."/>
            <person name="Zheng D."/>
            <person name="Pang J."/>
            <person name="Liu Y."/>
            <person name="Luo S."/>
            <person name="Meng S."/>
            <person name="Qian L."/>
            <person name="Wei D."/>
            <person name="Dai S."/>
            <person name="Zhou R."/>
        </authorList>
    </citation>
    <scope>NUCLEOTIDE SEQUENCE [LARGE SCALE GENOMIC DNA]</scope>
    <source>
        <strain evidence="1">BV-YZ2020</strain>
    </source>
</reference>
<proteinExistence type="predicted"/>
<gene>
    <name evidence="1" type="ORF">L6164_028450</name>
</gene>
<evidence type="ECO:0000313" key="2">
    <source>
        <dbReference type="Proteomes" id="UP000828941"/>
    </source>
</evidence>
<sequence length="173" mass="20143">MLVKEFTLVLSYLARLHINLPSVDTLAYMPKYAKFLKDLLSKKRKLEKLPIVTLNEEYSTILQNKMPQKFKDPRTFTGLNLIGSLTMDRALVDLRASINLMPYKVFKKLELGEHKPIRMSIQLADRSIKYPRGIIEDTLVKVDRFIFPINFVILNMDEDIEISNSKLTHFSHC</sequence>
<dbReference type="Proteomes" id="UP000828941">
    <property type="component" value="Chromosome 12"/>
</dbReference>
<comment type="caution">
    <text evidence="1">The sequence shown here is derived from an EMBL/GenBank/DDBJ whole genome shotgun (WGS) entry which is preliminary data.</text>
</comment>
<accession>A0ACB9L6B7</accession>
<dbReference type="EMBL" id="CM039437">
    <property type="protein sequence ID" value="KAI4305060.1"/>
    <property type="molecule type" value="Genomic_DNA"/>
</dbReference>
<organism evidence="1 2">
    <name type="scientific">Bauhinia variegata</name>
    <name type="common">Purple orchid tree</name>
    <name type="synonym">Phanera variegata</name>
    <dbReference type="NCBI Taxonomy" id="167791"/>
    <lineage>
        <taxon>Eukaryota</taxon>
        <taxon>Viridiplantae</taxon>
        <taxon>Streptophyta</taxon>
        <taxon>Embryophyta</taxon>
        <taxon>Tracheophyta</taxon>
        <taxon>Spermatophyta</taxon>
        <taxon>Magnoliopsida</taxon>
        <taxon>eudicotyledons</taxon>
        <taxon>Gunneridae</taxon>
        <taxon>Pentapetalae</taxon>
        <taxon>rosids</taxon>
        <taxon>fabids</taxon>
        <taxon>Fabales</taxon>
        <taxon>Fabaceae</taxon>
        <taxon>Cercidoideae</taxon>
        <taxon>Cercideae</taxon>
        <taxon>Bauhiniinae</taxon>
        <taxon>Bauhinia</taxon>
    </lineage>
</organism>
<protein>
    <submittedName>
        <fullName evidence="1">Uncharacterized protein</fullName>
    </submittedName>
</protein>
<evidence type="ECO:0000313" key="1">
    <source>
        <dbReference type="EMBL" id="KAI4305060.1"/>
    </source>
</evidence>
<keyword evidence="2" id="KW-1185">Reference proteome</keyword>
<name>A0ACB9L6B7_BAUVA</name>